<protein>
    <submittedName>
        <fullName evidence="1">Uncharacterized protein</fullName>
    </submittedName>
</protein>
<organism evidence="1">
    <name type="scientific">Siphoviridae sp. ctNs77</name>
    <dbReference type="NCBI Taxonomy" id="2825473"/>
    <lineage>
        <taxon>Viruses</taxon>
        <taxon>Duplodnaviria</taxon>
        <taxon>Heunggongvirae</taxon>
        <taxon>Uroviricota</taxon>
        <taxon>Caudoviricetes</taxon>
    </lineage>
</organism>
<evidence type="ECO:0000313" key="1">
    <source>
        <dbReference type="EMBL" id="DAE18469.1"/>
    </source>
</evidence>
<accession>A0A8S5QI61</accession>
<sequence length="51" mass="6111">MLLFLAFIFNVRLFTWIRNHGSLIGLLHPRRNLYIPMFMSQSFALLIYDIP</sequence>
<name>A0A8S5QI61_9CAUD</name>
<reference evidence="1" key="1">
    <citation type="journal article" date="2021" name="Proc. Natl. Acad. Sci. U.S.A.">
        <title>A Catalog of Tens of Thousands of Viruses from Human Metagenomes Reveals Hidden Associations with Chronic Diseases.</title>
        <authorList>
            <person name="Tisza M.J."/>
            <person name="Buck C.B."/>
        </authorList>
    </citation>
    <scope>NUCLEOTIDE SEQUENCE</scope>
    <source>
        <strain evidence="1">CtNs77</strain>
    </source>
</reference>
<proteinExistence type="predicted"/>
<dbReference type="EMBL" id="BK015656">
    <property type="protein sequence ID" value="DAE18469.1"/>
    <property type="molecule type" value="Genomic_DNA"/>
</dbReference>